<reference evidence="5" key="2">
    <citation type="submission" date="2017-05" db="EMBL/GenBank/DDBJ databases">
        <title>Improved OligoMM genomes.</title>
        <authorList>
            <person name="Garzetti D."/>
        </authorList>
    </citation>
    <scope>NUCLEOTIDE SEQUENCE [LARGE SCALE GENOMIC DNA]</scope>
    <source>
        <strain evidence="5">KB18</strain>
    </source>
</reference>
<dbReference type="AlphaFoldDB" id="A0A1Z2XPQ3"/>
<dbReference type="Gene3D" id="2.60.120.260">
    <property type="entry name" value="Galactose-binding domain-like"/>
    <property type="match status" value="1"/>
</dbReference>
<name>A0A1Z2XPQ3_9FIRM</name>
<evidence type="ECO:0000259" key="1">
    <source>
        <dbReference type="Pfam" id="PF06605"/>
    </source>
</evidence>
<proteinExistence type="predicted"/>
<sequence length="862" mass="95154">MAVKSILTSQTDFTGEFPYIEGMSGLWRFNESAPDADNKLLDSSGNDRKMLIVNWSGTTASLKSSQKGRQFRMNINNPTSDKTHLRVTNDGSIFANLGERIVVGGWMNPTTYSVGNTFCPIFNTRYGPGQPIFYLSLYSGKPRIMLYNSSGSLILDQTTTPSFKLVNGGWYFIAGVIEPNNKQFTYVVGDRDSSEVWKSDVLTFTGELNRSCVADLIMGMHAGSYYYAGGFDDWFLDCDSDMTADDLVDYFRGSLCANGGDFTGTVDALTEPGAATLLATDGVYPESGQLTTIPAICALAGSGRVSVTSEYTAGVNAVSLVETSTSADMVDWSTWQSIGSSGELQSPNQKYIRYRITLTTTDTSKTPRVTDIQLHDIPKAPYDRLGFARPVLLDENNAWEAVLENAFDIIVTSEVNGADTLEFKLPFQDAKRSYLDNEKQVQIVNDVYRIRTVTDDKTTDGRVVTTVYAEAAFYDLAFSEVKETVSFNADTAEAPMTHVLSGTDWAVGTVNVTSKRTWECSEKNALVILRQTQVIHGGDLIFDCANRLVHLLTFSGNDNGVLFCYRKNMKSIQRVVDTRSLVTRLYAYGKDGMTFAPINGGKEYVQDTTYTSEIRISTLDCSNFTNPYQMLEYTENKLAEYAYPRISYVLSAMDLSVLTGYEHESWALGDIVTVDDKDLNLSVKTRVVRRQYNLQEPWNTVLELSTTLRELGDSSAQWDKAADVLASTDVIDRQEVKDLVPFNHLRNSRADSGFSYWVNSGFEVDAENGVSGTASFKAEGESGMTKSLMQTVYPANRSSYTFSAQIASENLEKGTAGQVGIEVVFEYEDGTTETRLAGSPQKAAGARLGCYFGPAGRIRQEV</sequence>
<reference evidence="4 6" key="3">
    <citation type="submission" date="2020-11" db="EMBL/GenBank/DDBJ databases">
        <title>Closed and high quality bacterial genomes of the OMM12 community.</title>
        <authorList>
            <person name="Marbouty M."/>
            <person name="Lamy-Besnier Q."/>
            <person name="Debarbieux L."/>
            <person name="Koszul R."/>
        </authorList>
    </citation>
    <scope>NUCLEOTIDE SEQUENCE [LARGE SCALE GENOMIC DNA]</scope>
    <source>
        <strain evidence="4 6">KB18</strain>
    </source>
</reference>
<evidence type="ECO:0000259" key="2">
    <source>
        <dbReference type="Pfam" id="PF18994"/>
    </source>
</evidence>
<dbReference type="NCBIfam" id="TIGR01665">
    <property type="entry name" value="put_anti_recept"/>
    <property type="match status" value="1"/>
</dbReference>
<dbReference type="Pfam" id="PF06605">
    <property type="entry name" value="Prophage_tail"/>
    <property type="match status" value="1"/>
</dbReference>
<dbReference type="RefSeq" id="WP_084384189.1">
    <property type="nucleotide sequence ID" value="NZ_CP021422.1"/>
</dbReference>
<dbReference type="EMBL" id="CP021422">
    <property type="protein sequence ID" value="ASB40433.1"/>
    <property type="molecule type" value="Genomic_DNA"/>
</dbReference>
<gene>
    <name evidence="3" type="ORF">ADH66_07005</name>
    <name evidence="4" type="ORF">I5Q82_17095</name>
</gene>
<dbReference type="Gene3D" id="2.60.120.200">
    <property type="match status" value="1"/>
</dbReference>
<dbReference type="EMBL" id="CP065321">
    <property type="protein sequence ID" value="QQR29724.1"/>
    <property type="molecule type" value="Genomic_DNA"/>
</dbReference>
<dbReference type="InterPro" id="IPR013320">
    <property type="entry name" value="ConA-like_dom_sf"/>
</dbReference>
<dbReference type="SUPFAM" id="SSF49899">
    <property type="entry name" value="Concanavalin A-like lectins/glucanases"/>
    <property type="match status" value="1"/>
</dbReference>
<evidence type="ECO:0000313" key="5">
    <source>
        <dbReference type="Proteomes" id="UP000196710"/>
    </source>
</evidence>
<dbReference type="Pfam" id="PF18994">
    <property type="entry name" value="Prophage_tailD1"/>
    <property type="match status" value="1"/>
</dbReference>
<evidence type="ECO:0000313" key="4">
    <source>
        <dbReference type="EMBL" id="QQR29724.1"/>
    </source>
</evidence>
<accession>A0A1Z2XPQ3</accession>
<organism evidence="4 6">
    <name type="scientific">Acutalibacter muris</name>
    <dbReference type="NCBI Taxonomy" id="1796620"/>
    <lineage>
        <taxon>Bacteria</taxon>
        <taxon>Bacillati</taxon>
        <taxon>Bacillota</taxon>
        <taxon>Clostridia</taxon>
        <taxon>Eubacteriales</taxon>
        <taxon>Acutalibacteraceae</taxon>
        <taxon>Acutalibacter</taxon>
    </lineage>
</organism>
<protein>
    <submittedName>
        <fullName evidence="4">Phage tail protein</fullName>
    </submittedName>
</protein>
<dbReference type="KEGG" id="amur:ADH66_07005"/>
<feature type="domain" description="Prophage endopeptidase tail N-terminal" evidence="2">
    <location>
        <begin position="391"/>
        <end position="471"/>
    </location>
</feature>
<keyword evidence="5" id="KW-1185">Reference proteome</keyword>
<evidence type="ECO:0000313" key="6">
    <source>
        <dbReference type="Proteomes" id="UP000596035"/>
    </source>
</evidence>
<dbReference type="InterPro" id="IPR010572">
    <property type="entry name" value="Tail_dom"/>
</dbReference>
<feature type="domain" description="Tail spike" evidence="1">
    <location>
        <begin position="473"/>
        <end position="718"/>
    </location>
</feature>
<reference evidence="3" key="1">
    <citation type="journal article" date="2017" name="Genome Announc.">
        <title>High-Quality Whole-Genome Sequences of the Oligo-Mouse-Microbiota Bacterial Community.</title>
        <authorList>
            <person name="Garzetti D."/>
            <person name="Brugiroux S."/>
            <person name="Bunk B."/>
            <person name="Pukall R."/>
            <person name="McCoy K.D."/>
            <person name="Macpherson A.J."/>
            <person name="Stecher B."/>
        </authorList>
    </citation>
    <scope>NUCLEOTIDE SEQUENCE</scope>
    <source>
        <strain evidence="3">KB18</strain>
    </source>
</reference>
<dbReference type="Proteomes" id="UP000596035">
    <property type="component" value="Chromosome"/>
</dbReference>
<dbReference type="InterPro" id="IPR007119">
    <property type="entry name" value="Phage_tail_spike_N"/>
</dbReference>
<dbReference type="Proteomes" id="UP000196710">
    <property type="component" value="Chromosome"/>
</dbReference>
<dbReference type="InterPro" id="IPR044051">
    <property type="entry name" value="Prophage_tail_N"/>
</dbReference>
<evidence type="ECO:0000313" key="3">
    <source>
        <dbReference type="EMBL" id="ASB40433.1"/>
    </source>
</evidence>